<gene>
    <name evidence="6" type="ORF">GQ55_7G231900</name>
</gene>
<keyword evidence="7" id="KW-1185">Reference proteome</keyword>
<keyword evidence="3" id="KW-0539">Nucleus</keyword>
<dbReference type="InterPro" id="IPR036390">
    <property type="entry name" value="WH_DNA-bd_sf"/>
</dbReference>
<dbReference type="GO" id="GO:0005730">
    <property type="term" value="C:nucleolus"/>
    <property type="evidence" value="ECO:0007669"/>
    <property type="project" value="TreeGrafter"/>
</dbReference>
<dbReference type="OrthoDB" id="1110759at2759"/>
<dbReference type="Gene3D" id="1.10.10.10">
    <property type="entry name" value="Winged helix-like DNA-binding domain superfamily/Winged helix DNA-binding domain"/>
    <property type="match status" value="1"/>
</dbReference>
<evidence type="ECO:0000313" key="7">
    <source>
        <dbReference type="Proteomes" id="UP000244336"/>
    </source>
</evidence>
<dbReference type="Proteomes" id="UP000244336">
    <property type="component" value="Chromosome 7"/>
</dbReference>
<name>A0A2T7CY76_9POAL</name>
<organism evidence="6 7">
    <name type="scientific">Panicum hallii var. hallii</name>
    <dbReference type="NCBI Taxonomy" id="1504633"/>
    <lineage>
        <taxon>Eukaryota</taxon>
        <taxon>Viridiplantae</taxon>
        <taxon>Streptophyta</taxon>
        <taxon>Embryophyta</taxon>
        <taxon>Tracheophyta</taxon>
        <taxon>Spermatophyta</taxon>
        <taxon>Magnoliopsida</taxon>
        <taxon>Liliopsida</taxon>
        <taxon>Poales</taxon>
        <taxon>Poaceae</taxon>
        <taxon>PACMAD clade</taxon>
        <taxon>Panicoideae</taxon>
        <taxon>Panicodae</taxon>
        <taxon>Paniceae</taxon>
        <taxon>Panicinae</taxon>
        <taxon>Panicum</taxon>
        <taxon>Panicum sect. Panicum</taxon>
    </lineage>
</organism>
<dbReference type="GO" id="GO:0003690">
    <property type="term" value="F:double-stranded DNA binding"/>
    <property type="evidence" value="ECO:0007669"/>
    <property type="project" value="TreeGrafter"/>
</dbReference>
<reference evidence="6 7" key="1">
    <citation type="submission" date="2018-04" db="EMBL/GenBank/DDBJ databases">
        <title>WGS assembly of Panicum hallii var. hallii HAL2.</title>
        <authorList>
            <person name="Lovell J."/>
            <person name="Jenkins J."/>
            <person name="Lowry D."/>
            <person name="Mamidi S."/>
            <person name="Sreedasyam A."/>
            <person name="Weng X."/>
            <person name="Barry K."/>
            <person name="Bonette J."/>
            <person name="Campitelli B."/>
            <person name="Daum C."/>
            <person name="Gordon S."/>
            <person name="Gould B."/>
            <person name="Lipzen A."/>
            <person name="MacQueen A."/>
            <person name="Palacio-Mejia J."/>
            <person name="Plott C."/>
            <person name="Shakirov E."/>
            <person name="Shu S."/>
            <person name="Yoshinaga Y."/>
            <person name="Zane M."/>
            <person name="Rokhsar D."/>
            <person name="Grimwood J."/>
            <person name="Schmutz J."/>
            <person name="Juenger T."/>
        </authorList>
    </citation>
    <scope>NUCLEOTIDE SEQUENCE [LARGE SCALE GENOMIC DNA]</scope>
    <source>
        <strain evidence="7">cv. HAL2</strain>
    </source>
</reference>
<dbReference type="Gramene" id="PUZ48264">
    <property type="protein sequence ID" value="PUZ48264"/>
    <property type="gene ID" value="GQ55_7G231900"/>
</dbReference>
<keyword evidence="2" id="KW-0238">DNA-binding</keyword>
<feature type="region of interest" description="Disordered" evidence="4">
    <location>
        <begin position="1"/>
        <end position="44"/>
    </location>
</feature>
<protein>
    <recommendedName>
        <fullName evidence="5">H15 domain-containing protein</fullName>
    </recommendedName>
</protein>
<accession>A0A2T7CY76</accession>
<dbReference type="Pfam" id="PF00538">
    <property type="entry name" value="Linker_histone"/>
    <property type="match status" value="1"/>
</dbReference>
<dbReference type="GO" id="GO:0045910">
    <property type="term" value="P:negative regulation of DNA recombination"/>
    <property type="evidence" value="ECO:0007669"/>
    <property type="project" value="TreeGrafter"/>
</dbReference>
<evidence type="ECO:0000256" key="4">
    <source>
        <dbReference type="SAM" id="MobiDB-lite"/>
    </source>
</evidence>
<feature type="region of interest" description="Disordered" evidence="4">
    <location>
        <begin position="438"/>
        <end position="466"/>
    </location>
</feature>
<dbReference type="GO" id="GO:0006334">
    <property type="term" value="P:nucleosome assembly"/>
    <property type="evidence" value="ECO:0007669"/>
    <property type="project" value="InterPro"/>
</dbReference>
<dbReference type="InterPro" id="IPR036388">
    <property type="entry name" value="WH-like_DNA-bd_sf"/>
</dbReference>
<feature type="region of interest" description="Disordered" evidence="4">
    <location>
        <begin position="178"/>
        <end position="199"/>
    </location>
</feature>
<comment type="subcellular location">
    <subcellularLocation>
        <location evidence="1">Nucleus</location>
    </subcellularLocation>
</comment>
<dbReference type="InterPro" id="IPR005818">
    <property type="entry name" value="Histone_H1/H5_H15"/>
</dbReference>
<dbReference type="PROSITE" id="PS51504">
    <property type="entry name" value="H15"/>
    <property type="match status" value="1"/>
</dbReference>
<evidence type="ECO:0000256" key="2">
    <source>
        <dbReference type="ARBA" id="ARBA00023125"/>
    </source>
</evidence>
<feature type="compositionally biased region" description="Low complexity" evidence="4">
    <location>
        <begin position="238"/>
        <end position="248"/>
    </location>
</feature>
<dbReference type="SUPFAM" id="SSF46785">
    <property type="entry name" value="Winged helix' DNA-binding domain"/>
    <property type="match status" value="1"/>
</dbReference>
<dbReference type="GO" id="GO:0030261">
    <property type="term" value="P:chromosome condensation"/>
    <property type="evidence" value="ECO:0007669"/>
    <property type="project" value="TreeGrafter"/>
</dbReference>
<dbReference type="PANTHER" id="PTHR11467">
    <property type="entry name" value="HISTONE H1"/>
    <property type="match status" value="1"/>
</dbReference>
<dbReference type="GO" id="GO:0000786">
    <property type="term" value="C:nucleosome"/>
    <property type="evidence" value="ECO:0007669"/>
    <property type="project" value="InterPro"/>
</dbReference>
<dbReference type="GO" id="GO:0031492">
    <property type="term" value="F:nucleosomal DNA binding"/>
    <property type="evidence" value="ECO:0007669"/>
    <property type="project" value="TreeGrafter"/>
</dbReference>
<feature type="domain" description="H15" evidence="5">
    <location>
        <begin position="43"/>
        <end position="113"/>
    </location>
</feature>
<evidence type="ECO:0000256" key="1">
    <source>
        <dbReference type="ARBA" id="ARBA00004123"/>
    </source>
</evidence>
<dbReference type="EMBL" id="CM009755">
    <property type="protein sequence ID" value="PUZ48264.1"/>
    <property type="molecule type" value="Genomic_DNA"/>
</dbReference>
<feature type="region of interest" description="Disordered" evidence="4">
    <location>
        <begin position="224"/>
        <end position="303"/>
    </location>
</feature>
<dbReference type="PANTHER" id="PTHR11467:SF109">
    <property type="entry name" value="H15 DOMAIN-CONTAINING PROTEIN"/>
    <property type="match status" value="1"/>
</dbReference>
<evidence type="ECO:0000313" key="6">
    <source>
        <dbReference type="EMBL" id="PUZ48264.1"/>
    </source>
</evidence>
<proteinExistence type="predicted"/>
<dbReference type="SMART" id="SM00526">
    <property type="entry name" value="H15"/>
    <property type="match status" value="1"/>
</dbReference>
<sequence>MAAVVEVDAGQAAKLNKATEEKGKTPPPHPVGAPRKQRQPTPDHPPYCWMIGEAIDELCEDGGSEEDSISAFIRARHPGVPPAHDRLLRHYIEKHVVEGFFVCTAAGRYLRNPEESTDVERPVEQGTAGLSEEACVGSPVAEARKDGARSAIPKRRGQRRAAAGLAAAQEYVPASPVAVADKKDGSQAASSLPKRRGRRRAVVGLAAAEDSVPASPVAFAVREDGSQAVSSTPKGRGQRQAAARLAAAEDTLPTSPAAVADKDGDQAASSTPKRRGRLHRLGMTTATNSSGKALVPGQKDSSEVPYTTGKELALVIMGNGSATTSIMDKACTEATPTMPVDCGQPLELALVTTTDVPVPVATPAIDNKKDGRDAPSFDLALVAKTDDICRASTSPESSSQACELVLVAADDGSVPVLLGVEEAPYATNKSVRQLCKAGSVPTAGKKDGSKAPSATPKGHRRQCTPAAVATDRSALAPVAGKKAGRKVSFSFASPKLAPVTAGGCSTPASVANQDGIQARKIYPVTADEIPDDPACCLLALPCLTPAAANA</sequence>
<evidence type="ECO:0000256" key="3">
    <source>
        <dbReference type="ARBA" id="ARBA00023242"/>
    </source>
</evidence>
<dbReference type="STRING" id="1504633.A0A2T7CY76"/>
<dbReference type="AlphaFoldDB" id="A0A2T7CY76"/>
<evidence type="ECO:0000259" key="5">
    <source>
        <dbReference type="PROSITE" id="PS51504"/>
    </source>
</evidence>